<keyword evidence="2" id="KW-1185">Reference proteome</keyword>
<evidence type="ECO:0000313" key="2">
    <source>
        <dbReference type="Proteomes" id="UP001165120"/>
    </source>
</evidence>
<evidence type="ECO:0000313" key="1">
    <source>
        <dbReference type="EMBL" id="GME68204.1"/>
    </source>
</evidence>
<dbReference type="Proteomes" id="UP001165120">
    <property type="component" value="Unassembled WGS sequence"/>
</dbReference>
<organism evidence="1 2">
    <name type="scientific">Candida boidinii</name>
    <name type="common">Yeast</name>
    <dbReference type="NCBI Taxonomy" id="5477"/>
    <lineage>
        <taxon>Eukaryota</taxon>
        <taxon>Fungi</taxon>
        <taxon>Dikarya</taxon>
        <taxon>Ascomycota</taxon>
        <taxon>Saccharomycotina</taxon>
        <taxon>Pichiomycetes</taxon>
        <taxon>Pichiales</taxon>
        <taxon>Pichiaceae</taxon>
        <taxon>Ogataea</taxon>
        <taxon>Ogataea/Candida clade</taxon>
    </lineage>
</organism>
<reference evidence="1" key="1">
    <citation type="submission" date="2023-04" db="EMBL/GenBank/DDBJ databases">
        <title>Candida boidinii NBRC 10035.</title>
        <authorList>
            <person name="Ichikawa N."/>
            <person name="Sato H."/>
            <person name="Tonouchi N."/>
        </authorList>
    </citation>
    <scope>NUCLEOTIDE SEQUENCE</scope>
    <source>
        <strain evidence="1">NBRC 10035</strain>
    </source>
</reference>
<sequence>MRATFLRLNKPKEIPGIVSKEDLKKVRSYQLIVAGLLFTVVPSIELYRRIYLGGERKIQQGQYNPKDGTIRDFTEEEKVEVFKNSWFTKIFGEK</sequence>
<protein>
    <submittedName>
        <fullName evidence="1">Unnamed protein product</fullName>
    </submittedName>
</protein>
<dbReference type="EMBL" id="BSXN01000353">
    <property type="protein sequence ID" value="GME68204.1"/>
    <property type="molecule type" value="Genomic_DNA"/>
</dbReference>
<comment type="caution">
    <text evidence="1">The sequence shown here is derived from an EMBL/GenBank/DDBJ whole genome shotgun (WGS) entry which is preliminary data.</text>
</comment>
<dbReference type="OrthoDB" id="3784821at2759"/>
<name>A0A9W6WEL0_CANBO</name>
<dbReference type="AlphaFoldDB" id="A0A9W6WEL0"/>
<accession>A0A9W6WEL0</accession>
<proteinExistence type="predicted"/>
<gene>
    <name evidence="1" type="ORF">Cboi02_000147600</name>
</gene>